<dbReference type="PROSITE" id="PS01149">
    <property type="entry name" value="PSI_RSU"/>
    <property type="match status" value="1"/>
</dbReference>
<sequence>MTSRRTSPGGAEPEPPLWEQWAQRAQDASEEGERLQKILARVGYGSRRVCEDLIAEGRVTVNGEVAVLGRRVDVERDQVCVDDVPVGVLPGLVYYLLNKPDGVVTTSADTHGRPTVLELVPEEPRVFSVGRLDMETTGLLILTNDGQLAQHLTHPRHGVEKEYIAEVECGPKGVSSGAMRELREGVELEDGWTAPAQVGQPDRGVLRIVIHEGRNRQVRRMCEAVGHPVIRLARTRIGPLRDTSLAPGAYRELTAQEVRDLSESVELLPTDTISE</sequence>
<evidence type="ECO:0000256" key="1">
    <source>
        <dbReference type="ARBA" id="ARBA00008348"/>
    </source>
</evidence>
<dbReference type="AlphaFoldDB" id="A0A6J6KYP5"/>
<protein>
    <submittedName>
        <fullName evidence="6">Unannotated protein</fullName>
    </submittedName>
</protein>
<keyword evidence="3" id="KW-0413">Isomerase</keyword>
<dbReference type="GO" id="GO:0009982">
    <property type="term" value="F:pseudouridine synthase activity"/>
    <property type="evidence" value="ECO:0007669"/>
    <property type="project" value="InterPro"/>
</dbReference>
<dbReference type="GO" id="GO:0006364">
    <property type="term" value="P:rRNA processing"/>
    <property type="evidence" value="ECO:0007669"/>
    <property type="project" value="UniProtKB-ARBA"/>
</dbReference>
<gene>
    <name evidence="6" type="ORF">UFOPK2169_00988</name>
</gene>
<dbReference type="Pfam" id="PF01479">
    <property type="entry name" value="S4"/>
    <property type="match status" value="1"/>
</dbReference>
<dbReference type="SUPFAM" id="SSF55174">
    <property type="entry name" value="Alpha-L RNA-binding motif"/>
    <property type="match status" value="1"/>
</dbReference>
<dbReference type="PANTHER" id="PTHR47683:SF2">
    <property type="entry name" value="RNA-BINDING S4 DOMAIN-CONTAINING PROTEIN"/>
    <property type="match status" value="1"/>
</dbReference>
<dbReference type="Gene3D" id="3.10.290.10">
    <property type="entry name" value="RNA-binding S4 domain"/>
    <property type="match status" value="1"/>
</dbReference>
<dbReference type="PANTHER" id="PTHR47683">
    <property type="entry name" value="PSEUDOURIDINE SYNTHASE FAMILY PROTEIN-RELATED"/>
    <property type="match status" value="1"/>
</dbReference>
<keyword evidence="2" id="KW-0694">RNA-binding</keyword>
<proteinExistence type="inferred from homology"/>
<dbReference type="CDD" id="cd00165">
    <property type="entry name" value="S4"/>
    <property type="match status" value="1"/>
</dbReference>
<dbReference type="Gene3D" id="3.30.70.580">
    <property type="entry name" value="Pseudouridine synthase I, catalytic domain, N-terminal subdomain"/>
    <property type="match status" value="1"/>
</dbReference>
<dbReference type="SUPFAM" id="SSF55120">
    <property type="entry name" value="Pseudouridine synthase"/>
    <property type="match status" value="1"/>
</dbReference>
<organism evidence="6">
    <name type="scientific">freshwater metagenome</name>
    <dbReference type="NCBI Taxonomy" id="449393"/>
    <lineage>
        <taxon>unclassified sequences</taxon>
        <taxon>metagenomes</taxon>
        <taxon>ecological metagenomes</taxon>
    </lineage>
</organism>
<dbReference type="CDD" id="cd02870">
    <property type="entry name" value="PseudoU_synth_RsuA_like"/>
    <property type="match status" value="1"/>
</dbReference>
<dbReference type="InterPro" id="IPR018496">
    <property type="entry name" value="PsdUridine_synth_RsuA/RluB_CS"/>
</dbReference>
<dbReference type="InterPro" id="IPR050343">
    <property type="entry name" value="RsuA_PseudoU_synthase"/>
</dbReference>
<evidence type="ECO:0000256" key="3">
    <source>
        <dbReference type="ARBA" id="ARBA00023235"/>
    </source>
</evidence>
<dbReference type="GO" id="GO:0005829">
    <property type="term" value="C:cytosol"/>
    <property type="evidence" value="ECO:0007669"/>
    <property type="project" value="UniProtKB-ARBA"/>
</dbReference>
<dbReference type="EMBL" id="CAEZWE010000037">
    <property type="protein sequence ID" value="CAB4654526.1"/>
    <property type="molecule type" value="Genomic_DNA"/>
</dbReference>
<comment type="similarity">
    <text evidence="1">Belongs to the pseudouridine synthase RsuA family.</text>
</comment>
<feature type="region of interest" description="Disordered" evidence="4">
    <location>
        <begin position="1"/>
        <end position="28"/>
    </location>
</feature>
<evidence type="ECO:0000256" key="4">
    <source>
        <dbReference type="SAM" id="MobiDB-lite"/>
    </source>
</evidence>
<dbReference type="FunFam" id="3.30.70.1560:FF:000001">
    <property type="entry name" value="Pseudouridine synthase"/>
    <property type="match status" value="1"/>
</dbReference>
<dbReference type="Pfam" id="PF00849">
    <property type="entry name" value="PseudoU_synth_2"/>
    <property type="match status" value="1"/>
</dbReference>
<reference evidence="6" key="1">
    <citation type="submission" date="2020-05" db="EMBL/GenBank/DDBJ databases">
        <authorList>
            <person name="Chiriac C."/>
            <person name="Salcher M."/>
            <person name="Ghai R."/>
            <person name="Kavagutti S V."/>
        </authorList>
    </citation>
    <scope>NUCLEOTIDE SEQUENCE</scope>
</reference>
<dbReference type="InterPro" id="IPR036986">
    <property type="entry name" value="S4_RNA-bd_sf"/>
</dbReference>
<dbReference type="InterPro" id="IPR020094">
    <property type="entry name" value="TruA/RsuA/RluB/E/F_N"/>
</dbReference>
<dbReference type="FunFam" id="3.10.290.10:FF:000003">
    <property type="entry name" value="Pseudouridine synthase"/>
    <property type="match status" value="1"/>
</dbReference>
<evidence type="ECO:0000256" key="2">
    <source>
        <dbReference type="ARBA" id="ARBA00022884"/>
    </source>
</evidence>
<dbReference type="PROSITE" id="PS50889">
    <property type="entry name" value="S4"/>
    <property type="match status" value="1"/>
</dbReference>
<dbReference type="NCBIfam" id="TIGR00093">
    <property type="entry name" value="pseudouridine synthase"/>
    <property type="match status" value="1"/>
</dbReference>
<accession>A0A6J6KYP5</accession>
<dbReference type="GO" id="GO:0001522">
    <property type="term" value="P:pseudouridine synthesis"/>
    <property type="evidence" value="ECO:0007669"/>
    <property type="project" value="InterPro"/>
</dbReference>
<feature type="domain" description="RNA-binding S4" evidence="5">
    <location>
        <begin position="33"/>
        <end position="90"/>
    </location>
</feature>
<dbReference type="InterPro" id="IPR002942">
    <property type="entry name" value="S4_RNA-bd"/>
</dbReference>
<dbReference type="InterPro" id="IPR020103">
    <property type="entry name" value="PsdUridine_synth_cat_dom_sf"/>
</dbReference>
<dbReference type="InterPro" id="IPR000748">
    <property type="entry name" value="PsdUridine_synth_RsuA/RluB/E/F"/>
</dbReference>
<dbReference type="GO" id="GO:0003723">
    <property type="term" value="F:RNA binding"/>
    <property type="evidence" value="ECO:0007669"/>
    <property type="project" value="UniProtKB-KW"/>
</dbReference>
<dbReference type="InterPro" id="IPR006145">
    <property type="entry name" value="PsdUridine_synth_RsuA/RluA"/>
</dbReference>
<dbReference type="SMART" id="SM00363">
    <property type="entry name" value="S4"/>
    <property type="match status" value="1"/>
</dbReference>
<evidence type="ECO:0000313" key="6">
    <source>
        <dbReference type="EMBL" id="CAB4654526.1"/>
    </source>
</evidence>
<dbReference type="InterPro" id="IPR042092">
    <property type="entry name" value="PsdUridine_s_RsuA/RluB/E/F_cat"/>
</dbReference>
<name>A0A6J6KYP5_9ZZZZ</name>
<evidence type="ECO:0000259" key="5">
    <source>
        <dbReference type="SMART" id="SM00363"/>
    </source>
</evidence>
<dbReference type="Gene3D" id="3.30.70.1560">
    <property type="entry name" value="Alpha-L RNA-binding motif"/>
    <property type="match status" value="1"/>
</dbReference>